<gene>
    <name evidence="7" type="ORF">AVDCRST_MAG81-223</name>
</gene>
<sequence length="483" mass="51907">MISQPPPARVRPKKSWHCLSFDFEQRVALPLRFQHFQPCPNLLQPAPWRRLQGLWLAVLIALAGCGGPPKGEAEAQSGPPGASRNQGPTAVDVAIARTGSLREDLAYTGTTGPVQEVSVRSQVEGQLLSLNVDVGDPIRRGQVLGQLDDAQLVAAVNEAQAELAARESEVASAQNQVSEARTQVEQARLTLLQAQADAARSQQLVRQGAIAKQAAQIDQTEARTAAQALRATQAQVRTQQQAVAATERRVAAQRAVVAQAQERQSYTALISPITGTVLERLIDPGNLVQPGNEVLSLGDFSRIKVTAQVSELELANIRTGQPVQVRLDAFPSQRFSGTVSRISPAADPTARLLPIEVTMPNSNGRIGSGLLARLNFVAAESNRVIVPQTAFGEDRGRGRLGEQTGRSQNREESASTLFVVAGEGNQASVAARPVRLGKRANGQVEILSGLKVGERYVTRSSEPLKDGEPVRLSILSEPRQRRQ</sequence>
<proteinExistence type="inferred from homology"/>
<evidence type="ECO:0000259" key="6">
    <source>
        <dbReference type="Pfam" id="PF25975"/>
    </source>
</evidence>
<dbReference type="PANTHER" id="PTHR30469:SF15">
    <property type="entry name" value="HLYD FAMILY OF SECRETION PROTEINS"/>
    <property type="match status" value="1"/>
</dbReference>
<evidence type="ECO:0000313" key="7">
    <source>
        <dbReference type="EMBL" id="CAA9555943.1"/>
    </source>
</evidence>
<name>A0A6J4UTM9_9CYAN</name>
<dbReference type="Pfam" id="PF25917">
    <property type="entry name" value="BSH_RND"/>
    <property type="match status" value="1"/>
</dbReference>
<dbReference type="Gene3D" id="1.10.287.470">
    <property type="entry name" value="Helix hairpin bin"/>
    <property type="match status" value="1"/>
</dbReference>
<feature type="region of interest" description="Disordered" evidence="3">
    <location>
        <begin position="69"/>
        <end position="88"/>
    </location>
</feature>
<feature type="coiled-coil region" evidence="2">
    <location>
        <begin position="156"/>
        <end position="197"/>
    </location>
</feature>
<evidence type="ECO:0000259" key="4">
    <source>
        <dbReference type="Pfam" id="PF25917"/>
    </source>
</evidence>
<dbReference type="AlphaFoldDB" id="A0A6J4UTM9"/>
<feature type="region of interest" description="Disordered" evidence="3">
    <location>
        <begin position="460"/>
        <end position="483"/>
    </location>
</feature>
<dbReference type="InterPro" id="IPR058649">
    <property type="entry name" value="CzcB_C"/>
</dbReference>
<dbReference type="GO" id="GO:0015562">
    <property type="term" value="F:efflux transmembrane transporter activity"/>
    <property type="evidence" value="ECO:0007669"/>
    <property type="project" value="TreeGrafter"/>
</dbReference>
<dbReference type="Pfam" id="PF25975">
    <property type="entry name" value="CzcB_C"/>
    <property type="match status" value="1"/>
</dbReference>
<feature type="coiled-coil region" evidence="2">
    <location>
        <begin position="229"/>
        <end position="263"/>
    </location>
</feature>
<keyword evidence="2" id="KW-0175">Coiled coil</keyword>
<dbReference type="Gene3D" id="2.40.420.20">
    <property type="match status" value="1"/>
</dbReference>
<protein>
    <submittedName>
        <fullName evidence="7">RND efflux system, membrane fusion protein</fullName>
    </submittedName>
</protein>
<comment type="similarity">
    <text evidence="1">Belongs to the membrane fusion protein (MFP) (TC 8.A.1) family.</text>
</comment>
<evidence type="ECO:0000256" key="2">
    <source>
        <dbReference type="SAM" id="Coils"/>
    </source>
</evidence>
<accession>A0A6J4UTM9</accession>
<evidence type="ECO:0000256" key="1">
    <source>
        <dbReference type="ARBA" id="ARBA00009477"/>
    </source>
</evidence>
<evidence type="ECO:0000256" key="3">
    <source>
        <dbReference type="SAM" id="MobiDB-lite"/>
    </source>
</evidence>
<organism evidence="7">
    <name type="scientific">uncultured Synechococcales cyanobacterium</name>
    <dbReference type="NCBI Taxonomy" id="1936017"/>
    <lineage>
        <taxon>Bacteria</taxon>
        <taxon>Bacillati</taxon>
        <taxon>Cyanobacteriota</taxon>
        <taxon>Cyanophyceae</taxon>
        <taxon>Synechococcales</taxon>
        <taxon>environmental samples</taxon>
    </lineage>
</organism>
<feature type="domain" description="Multidrug resistance protein MdtA-like barrel-sandwich hybrid" evidence="4">
    <location>
        <begin position="116"/>
        <end position="293"/>
    </location>
</feature>
<dbReference type="FunFam" id="2.40.30.170:FF:000010">
    <property type="entry name" value="Efflux RND transporter periplasmic adaptor subunit"/>
    <property type="match status" value="1"/>
</dbReference>
<evidence type="ECO:0000259" key="5">
    <source>
        <dbReference type="Pfam" id="PF25954"/>
    </source>
</evidence>
<dbReference type="GO" id="GO:1990281">
    <property type="term" value="C:efflux pump complex"/>
    <property type="evidence" value="ECO:0007669"/>
    <property type="project" value="TreeGrafter"/>
</dbReference>
<reference evidence="7" key="1">
    <citation type="submission" date="2020-02" db="EMBL/GenBank/DDBJ databases">
        <authorList>
            <person name="Meier V. D."/>
        </authorList>
    </citation>
    <scope>NUCLEOTIDE SEQUENCE</scope>
    <source>
        <strain evidence="7">AVDCRST_MAG81</strain>
    </source>
</reference>
<dbReference type="PANTHER" id="PTHR30469">
    <property type="entry name" value="MULTIDRUG RESISTANCE PROTEIN MDTA"/>
    <property type="match status" value="1"/>
</dbReference>
<dbReference type="InterPro" id="IPR058625">
    <property type="entry name" value="MdtA-like_BSH"/>
</dbReference>
<dbReference type="Gene3D" id="2.40.30.170">
    <property type="match status" value="1"/>
</dbReference>
<dbReference type="SUPFAM" id="SSF111369">
    <property type="entry name" value="HlyD-like secretion proteins"/>
    <property type="match status" value="2"/>
</dbReference>
<dbReference type="InterPro" id="IPR058792">
    <property type="entry name" value="Beta-barrel_RND_2"/>
</dbReference>
<dbReference type="NCBIfam" id="TIGR01730">
    <property type="entry name" value="RND_mfp"/>
    <property type="match status" value="1"/>
</dbReference>
<dbReference type="InterPro" id="IPR006143">
    <property type="entry name" value="RND_pump_MFP"/>
</dbReference>
<feature type="domain" description="CusB-like beta-barrel" evidence="5">
    <location>
        <begin position="305"/>
        <end position="379"/>
    </location>
</feature>
<dbReference type="Gene3D" id="2.40.50.100">
    <property type="match status" value="2"/>
</dbReference>
<feature type="compositionally biased region" description="Basic and acidic residues" evidence="3">
    <location>
        <begin position="460"/>
        <end position="469"/>
    </location>
</feature>
<feature type="region of interest" description="Disordered" evidence="3">
    <location>
        <begin position="389"/>
        <end position="413"/>
    </location>
</feature>
<dbReference type="EMBL" id="CADCWO010000019">
    <property type="protein sequence ID" value="CAA9555943.1"/>
    <property type="molecule type" value="Genomic_DNA"/>
</dbReference>
<feature type="domain" description="CzcB-like C-terminal circularly permuted SH3-like" evidence="6">
    <location>
        <begin position="416"/>
        <end position="461"/>
    </location>
</feature>
<dbReference type="Pfam" id="PF25954">
    <property type="entry name" value="Beta-barrel_RND_2"/>
    <property type="match status" value="1"/>
</dbReference>